<sequence length="184" mass="21411">MQDATIEMARQMLDQARYPNIVQARVEVEELGRRRGRWQPLVEAEDLRFPQMGFEELKSFTFGIFQINLAPGYIQDNLIDTRQAEFQYDQDSEAGFIRIRFYSRYRGGTRHQLWIAYDDEPLEEDDFILGTYCTCQTGARTLGTCAHVAAVLWYLGYAKNPVNDVKYPPTILLDEVLDVRNVLE</sequence>
<evidence type="ECO:0000313" key="3">
    <source>
        <dbReference type="EMBL" id="CAG6684339.1"/>
    </source>
</evidence>
<evidence type="ECO:0000259" key="2">
    <source>
        <dbReference type="PROSITE" id="PS50966"/>
    </source>
</evidence>
<dbReference type="PROSITE" id="PS50966">
    <property type="entry name" value="ZF_SWIM"/>
    <property type="match status" value="1"/>
</dbReference>
<dbReference type="AlphaFoldDB" id="A0A8D8TAE9"/>
<evidence type="ECO:0000256" key="1">
    <source>
        <dbReference type="PROSITE-ProRule" id="PRU00325"/>
    </source>
</evidence>
<accession>A0A8D8TAE9</accession>
<name>A0A8D8TAE9_9HEMI</name>
<dbReference type="Pfam" id="PF04434">
    <property type="entry name" value="SWIM"/>
    <property type="match status" value="1"/>
</dbReference>
<organism evidence="3">
    <name type="scientific">Cacopsylla melanoneura</name>
    <dbReference type="NCBI Taxonomy" id="428564"/>
    <lineage>
        <taxon>Eukaryota</taxon>
        <taxon>Metazoa</taxon>
        <taxon>Ecdysozoa</taxon>
        <taxon>Arthropoda</taxon>
        <taxon>Hexapoda</taxon>
        <taxon>Insecta</taxon>
        <taxon>Pterygota</taxon>
        <taxon>Neoptera</taxon>
        <taxon>Paraneoptera</taxon>
        <taxon>Hemiptera</taxon>
        <taxon>Sternorrhyncha</taxon>
        <taxon>Psylloidea</taxon>
        <taxon>Psyllidae</taxon>
        <taxon>Psyllinae</taxon>
        <taxon>Cacopsylla</taxon>
    </lineage>
</organism>
<dbReference type="EMBL" id="HBUF01266839">
    <property type="protein sequence ID" value="CAG6684339.1"/>
    <property type="molecule type" value="Transcribed_RNA"/>
</dbReference>
<keyword evidence="1" id="KW-0479">Metal-binding</keyword>
<feature type="domain" description="SWIM-type" evidence="2">
    <location>
        <begin position="118"/>
        <end position="156"/>
    </location>
</feature>
<dbReference type="EMBL" id="HBUF01643059">
    <property type="protein sequence ID" value="CAG6785335.1"/>
    <property type="molecule type" value="Transcribed_RNA"/>
</dbReference>
<dbReference type="InterPro" id="IPR007527">
    <property type="entry name" value="Znf_SWIM"/>
</dbReference>
<dbReference type="EMBL" id="HBUF01266838">
    <property type="protein sequence ID" value="CAG6684338.1"/>
    <property type="molecule type" value="Transcribed_RNA"/>
</dbReference>
<dbReference type="GO" id="GO:0008270">
    <property type="term" value="F:zinc ion binding"/>
    <property type="evidence" value="ECO:0007669"/>
    <property type="project" value="UniProtKB-KW"/>
</dbReference>
<reference evidence="3" key="1">
    <citation type="submission" date="2021-05" db="EMBL/GenBank/DDBJ databases">
        <authorList>
            <person name="Alioto T."/>
            <person name="Alioto T."/>
            <person name="Gomez Garrido J."/>
        </authorList>
    </citation>
    <scope>NUCLEOTIDE SEQUENCE</scope>
</reference>
<keyword evidence="1" id="KW-0862">Zinc</keyword>
<keyword evidence="1" id="KW-0863">Zinc-finger</keyword>
<protein>
    <recommendedName>
        <fullName evidence="2">SWIM-type domain-containing protein</fullName>
    </recommendedName>
</protein>
<proteinExistence type="predicted"/>